<dbReference type="AlphaFoldDB" id="A0AA39WJV6"/>
<proteinExistence type="predicted"/>
<feature type="chain" id="PRO_5041384573" description="DUF4360 domain-containing protein" evidence="1">
    <location>
        <begin position="20"/>
        <end position="220"/>
    </location>
</feature>
<reference evidence="2" key="1">
    <citation type="submission" date="2023-06" db="EMBL/GenBank/DDBJ databases">
        <title>Genome-scale phylogeny and comparative genomics of the fungal order Sordariales.</title>
        <authorList>
            <consortium name="Lawrence Berkeley National Laboratory"/>
            <person name="Hensen N."/>
            <person name="Bonometti L."/>
            <person name="Westerberg I."/>
            <person name="Brannstrom I.O."/>
            <person name="Guillou S."/>
            <person name="Cros-Aarteil S."/>
            <person name="Calhoun S."/>
            <person name="Haridas S."/>
            <person name="Kuo A."/>
            <person name="Mondo S."/>
            <person name="Pangilinan J."/>
            <person name="Riley R."/>
            <person name="Labutti K."/>
            <person name="Andreopoulos B."/>
            <person name="Lipzen A."/>
            <person name="Chen C."/>
            <person name="Yanf M."/>
            <person name="Daum C."/>
            <person name="Ng V."/>
            <person name="Clum A."/>
            <person name="Steindorff A."/>
            <person name="Ohm R."/>
            <person name="Martin F."/>
            <person name="Silar P."/>
            <person name="Natvig D."/>
            <person name="Lalanne C."/>
            <person name="Gautier V."/>
            <person name="Ament-Velasquez S.L."/>
            <person name="Kruys A."/>
            <person name="Hutchinson M.I."/>
            <person name="Powell A.J."/>
            <person name="Barry K."/>
            <person name="Miller A.N."/>
            <person name="Grigoriev I.V."/>
            <person name="Debuchy R."/>
            <person name="Gladieux P."/>
            <person name="Thoren M.H."/>
            <person name="Johannesson H."/>
        </authorList>
    </citation>
    <scope>NUCLEOTIDE SEQUENCE</scope>
    <source>
        <strain evidence="2">CBS 606.72</strain>
    </source>
</reference>
<evidence type="ECO:0000313" key="3">
    <source>
        <dbReference type="Proteomes" id="UP001175000"/>
    </source>
</evidence>
<protein>
    <recommendedName>
        <fullName evidence="4">DUF4360 domain-containing protein</fullName>
    </recommendedName>
</protein>
<name>A0AA39WJV6_9PEZI</name>
<organism evidence="2 3">
    <name type="scientific">Immersiella caudata</name>
    <dbReference type="NCBI Taxonomy" id="314043"/>
    <lineage>
        <taxon>Eukaryota</taxon>
        <taxon>Fungi</taxon>
        <taxon>Dikarya</taxon>
        <taxon>Ascomycota</taxon>
        <taxon>Pezizomycotina</taxon>
        <taxon>Sordariomycetes</taxon>
        <taxon>Sordariomycetidae</taxon>
        <taxon>Sordariales</taxon>
        <taxon>Lasiosphaeriaceae</taxon>
        <taxon>Immersiella</taxon>
    </lineage>
</organism>
<dbReference type="InterPro" id="IPR025649">
    <property type="entry name" value="DUF4360"/>
</dbReference>
<evidence type="ECO:0008006" key="4">
    <source>
        <dbReference type="Google" id="ProtNLM"/>
    </source>
</evidence>
<gene>
    <name evidence="2" type="ORF">B0T14DRAFT_483076</name>
</gene>
<evidence type="ECO:0000313" key="2">
    <source>
        <dbReference type="EMBL" id="KAK0616711.1"/>
    </source>
</evidence>
<sequence length="220" mass="23316">MHLTHALTILLSAIATASPQDPTLAPPASEVQIAGIAFAGSGCPAGSVSGNLLPETSKIALAYTDMIAQTGRNTTVALSRRNCQLNVKVRHPPNWMFSARKTTYRGHARIPVGSNGTARATYYWSGSSKTAISTMTLPGPFDGEFTKVDVFSEDNLSWSPCGSESMININAEVRLLPVNSTEPALLSLTSLEDVELGWMWCGPRVTTSSTSAAPTSTDTV</sequence>
<dbReference type="Pfam" id="PF14273">
    <property type="entry name" value="DUF4360"/>
    <property type="match status" value="1"/>
</dbReference>
<dbReference type="EMBL" id="JAULSU010000005">
    <property type="protein sequence ID" value="KAK0616711.1"/>
    <property type="molecule type" value="Genomic_DNA"/>
</dbReference>
<feature type="signal peptide" evidence="1">
    <location>
        <begin position="1"/>
        <end position="19"/>
    </location>
</feature>
<dbReference type="Proteomes" id="UP001175000">
    <property type="component" value="Unassembled WGS sequence"/>
</dbReference>
<evidence type="ECO:0000256" key="1">
    <source>
        <dbReference type="SAM" id="SignalP"/>
    </source>
</evidence>
<keyword evidence="3" id="KW-1185">Reference proteome</keyword>
<comment type="caution">
    <text evidence="2">The sequence shown here is derived from an EMBL/GenBank/DDBJ whole genome shotgun (WGS) entry which is preliminary data.</text>
</comment>
<keyword evidence="1" id="KW-0732">Signal</keyword>
<dbReference type="PANTHER" id="PTHR38847:SF1">
    <property type="entry name" value="PSEUDOURIDINE SYNTHASE RSUA_RLUA-LIKE DOMAIN-CONTAINING PROTEIN"/>
    <property type="match status" value="1"/>
</dbReference>
<accession>A0AA39WJV6</accession>
<dbReference type="PANTHER" id="PTHR38847">
    <property type="match status" value="1"/>
</dbReference>